<evidence type="ECO:0000313" key="2">
    <source>
        <dbReference type="EMBL" id="MBF6297952.1"/>
    </source>
</evidence>
<gene>
    <name evidence="2" type="ORF">IU459_10375</name>
</gene>
<keyword evidence="1" id="KW-0732">Signal</keyword>
<protein>
    <submittedName>
        <fullName evidence="2">Uncharacterized protein</fullName>
    </submittedName>
</protein>
<accession>A0ABS0CMY8</accession>
<proteinExistence type="predicted"/>
<organism evidence="2 3">
    <name type="scientific">Nocardia amamiensis</name>
    <dbReference type="NCBI Taxonomy" id="404578"/>
    <lineage>
        <taxon>Bacteria</taxon>
        <taxon>Bacillati</taxon>
        <taxon>Actinomycetota</taxon>
        <taxon>Actinomycetes</taxon>
        <taxon>Mycobacteriales</taxon>
        <taxon>Nocardiaceae</taxon>
        <taxon>Nocardia</taxon>
    </lineage>
</organism>
<dbReference type="Proteomes" id="UP000702209">
    <property type="component" value="Unassembled WGS sequence"/>
</dbReference>
<dbReference type="EMBL" id="JADLQX010000006">
    <property type="protein sequence ID" value="MBF6297952.1"/>
    <property type="molecule type" value="Genomic_DNA"/>
</dbReference>
<feature type="signal peptide" evidence="1">
    <location>
        <begin position="1"/>
        <end position="27"/>
    </location>
</feature>
<reference evidence="2 3" key="1">
    <citation type="submission" date="2020-10" db="EMBL/GenBank/DDBJ databases">
        <title>Identification of Nocardia species via Next-generation sequencing and recognition of intraspecies genetic diversity.</title>
        <authorList>
            <person name="Li P."/>
            <person name="Li P."/>
            <person name="Lu B."/>
        </authorList>
    </citation>
    <scope>NUCLEOTIDE SEQUENCE [LARGE SCALE GENOMIC DNA]</scope>
    <source>
        <strain evidence="2 3">BJ06-0157</strain>
    </source>
</reference>
<name>A0ABS0CMY8_9NOCA</name>
<evidence type="ECO:0000313" key="3">
    <source>
        <dbReference type="Proteomes" id="UP000702209"/>
    </source>
</evidence>
<dbReference type="RefSeq" id="WP_195129268.1">
    <property type="nucleotide sequence ID" value="NZ_JADLQX010000006.1"/>
</dbReference>
<sequence length="77" mass="7797">MKRFGMIAVTIGAALLATGLGTATASAGPIPLEQPTETADTQSPAQPVVGALESLSSSAGRTFGCIINPHATPCWMR</sequence>
<feature type="chain" id="PRO_5047328396" evidence="1">
    <location>
        <begin position="28"/>
        <end position="77"/>
    </location>
</feature>
<comment type="caution">
    <text evidence="2">The sequence shown here is derived from an EMBL/GenBank/DDBJ whole genome shotgun (WGS) entry which is preliminary data.</text>
</comment>
<evidence type="ECO:0000256" key="1">
    <source>
        <dbReference type="SAM" id="SignalP"/>
    </source>
</evidence>
<keyword evidence="3" id="KW-1185">Reference proteome</keyword>